<dbReference type="AlphaFoldDB" id="A0AAV4UHU8"/>
<evidence type="ECO:0000256" key="1">
    <source>
        <dbReference type="SAM" id="MobiDB-lite"/>
    </source>
</evidence>
<proteinExistence type="predicted"/>
<keyword evidence="3" id="KW-1185">Reference proteome</keyword>
<reference evidence="2 3" key="1">
    <citation type="submission" date="2021-06" db="EMBL/GenBank/DDBJ databases">
        <title>Caerostris extrusa draft genome.</title>
        <authorList>
            <person name="Kono N."/>
            <person name="Arakawa K."/>
        </authorList>
    </citation>
    <scope>NUCLEOTIDE SEQUENCE [LARGE SCALE GENOMIC DNA]</scope>
</reference>
<feature type="compositionally biased region" description="Low complexity" evidence="1">
    <location>
        <begin position="70"/>
        <end position="81"/>
    </location>
</feature>
<organism evidence="2 3">
    <name type="scientific">Caerostris extrusa</name>
    <name type="common">Bark spider</name>
    <name type="synonym">Caerostris bankana</name>
    <dbReference type="NCBI Taxonomy" id="172846"/>
    <lineage>
        <taxon>Eukaryota</taxon>
        <taxon>Metazoa</taxon>
        <taxon>Ecdysozoa</taxon>
        <taxon>Arthropoda</taxon>
        <taxon>Chelicerata</taxon>
        <taxon>Arachnida</taxon>
        <taxon>Araneae</taxon>
        <taxon>Araneomorphae</taxon>
        <taxon>Entelegynae</taxon>
        <taxon>Araneoidea</taxon>
        <taxon>Araneidae</taxon>
        <taxon>Caerostris</taxon>
    </lineage>
</organism>
<dbReference type="EMBL" id="BPLR01012887">
    <property type="protein sequence ID" value="GIY57321.1"/>
    <property type="molecule type" value="Genomic_DNA"/>
</dbReference>
<evidence type="ECO:0000313" key="2">
    <source>
        <dbReference type="EMBL" id="GIY57321.1"/>
    </source>
</evidence>
<accession>A0AAV4UHU8</accession>
<evidence type="ECO:0000313" key="3">
    <source>
        <dbReference type="Proteomes" id="UP001054945"/>
    </source>
</evidence>
<gene>
    <name evidence="2" type="ORF">CEXT_391411</name>
</gene>
<name>A0AAV4UHU8_CAEEX</name>
<protein>
    <submittedName>
        <fullName evidence="2">Uncharacterized protein</fullName>
    </submittedName>
</protein>
<feature type="region of interest" description="Disordered" evidence="1">
    <location>
        <begin position="51"/>
        <end position="81"/>
    </location>
</feature>
<sequence length="81" mass="9533">MKQKILKLGEKRRLEKRLKTLQRRIWAGPPSFNPSVNKIAVVQKWTADPIKHEHENALRRKRRAKKIQKKSSGPSPSSKRR</sequence>
<dbReference type="Proteomes" id="UP001054945">
    <property type="component" value="Unassembled WGS sequence"/>
</dbReference>
<feature type="compositionally biased region" description="Basic residues" evidence="1">
    <location>
        <begin position="59"/>
        <end position="69"/>
    </location>
</feature>
<comment type="caution">
    <text evidence="2">The sequence shown here is derived from an EMBL/GenBank/DDBJ whole genome shotgun (WGS) entry which is preliminary data.</text>
</comment>